<reference evidence="3 4" key="1">
    <citation type="submission" date="2023-10" db="EMBL/GenBank/DDBJ databases">
        <title>Sorlinia euscelidii gen. nov., sp. nov., an acetic acid bacteria isolated from the gut of Euscelidius variegatus emitter.</title>
        <authorList>
            <person name="Michoud G."/>
            <person name="Marasco R."/>
            <person name="Seferji K."/>
            <person name="Gonella E."/>
            <person name="Garuglieri E."/>
            <person name="Alma A."/>
            <person name="Mapelli F."/>
            <person name="Borin S."/>
            <person name="Daffonchio D."/>
            <person name="Crotti E."/>
        </authorList>
    </citation>
    <scope>NUCLEOTIDE SEQUENCE [LARGE SCALE GENOMIC DNA]</scope>
    <source>
        <strain evidence="3 4">EV16P</strain>
    </source>
</reference>
<dbReference type="EMBL" id="JAWJZY010000001">
    <property type="protein sequence ID" value="MEE8657668.1"/>
    <property type="molecule type" value="Genomic_DNA"/>
</dbReference>
<evidence type="ECO:0000313" key="4">
    <source>
        <dbReference type="Proteomes" id="UP001312908"/>
    </source>
</evidence>
<evidence type="ECO:0000313" key="3">
    <source>
        <dbReference type="EMBL" id="MEE8657668.1"/>
    </source>
</evidence>
<accession>A0ABU7TZS8</accession>
<comment type="similarity">
    <text evidence="1">Belongs to the myoviridae tail sheath protein family.</text>
</comment>
<dbReference type="Pfam" id="PF04984">
    <property type="entry name" value="Phage_sheath_1"/>
    <property type="match status" value="1"/>
</dbReference>
<evidence type="ECO:0000256" key="1">
    <source>
        <dbReference type="ARBA" id="ARBA00008005"/>
    </source>
</evidence>
<dbReference type="Proteomes" id="UP001312908">
    <property type="component" value="Unassembled WGS sequence"/>
</dbReference>
<sequence length="497" mass="52735">MSVDFTEVPSTYAVPGSYTEVVTQNSGANVQAMPLRALLIGVLSAAGQGEALRVYPNITGSEASRLAGSGSAAAQMVATFTADAPYTAADMILVATTQDATPTEWSIKPTGTAMARGTLAIEVCGRRFAASIKKGAGAADLSAALFDAWQAGDFTGRCGVTARLDKSASSLVLTSVDRGAWTRDIDVRIGQQYGDGVTGVLMTITQTAQGTGMPDIAPALNVVAETWYTDMAWIAAEESTLAALTEEAARRYNAMIKLDTHIYISMRATYGEALALAGQLNSEHLTILPAQKARFAPWEAAASLCAVAATSLNADPARQLHTLALTSLAGRAPDDADRYSDAMRNILLQSGMSSFNVAQDGAVQLERVVTTKQRDGSGNLTSGWRDIMVPKTATRVRYAWNIYVTSTYPRAKLADDGSPVANSGGNNVVTPKTLKLSWIGQSVIYEGQMGWLDNTATLSAQATFERDRTDRNRVNARLPVQIMGSLMVIANSLQLQV</sequence>
<comment type="caution">
    <text evidence="3">The sequence shown here is derived from an EMBL/GenBank/DDBJ whole genome shotgun (WGS) entry which is preliminary data.</text>
</comment>
<protein>
    <submittedName>
        <fullName evidence="3">Phage-sheath-1 domain-containing protein</fullName>
    </submittedName>
</protein>
<feature type="domain" description="Tail sheath protein subtilisin-like" evidence="2">
    <location>
        <begin position="212"/>
        <end position="371"/>
    </location>
</feature>
<dbReference type="InterPro" id="IPR035089">
    <property type="entry name" value="Phage_sheath_subtilisin"/>
</dbReference>
<proteinExistence type="inferred from homology"/>
<gene>
    <name evidence="3" type="ORF">DOFOFD_01395</name>
</gene>
<dbReference type="RefSeq" id="WP_394818680.1">
    <property type="nucleotide sequence ID" value="NZ_JAWJZY010000001.1"/>
</dbReference>
<evidence type="ECO:0000259" key="2">
    <source>
        <dbReference type="Pfam" id="PF04984"/>
    </source>
</evidence>
<keyword evidence="4" id="KW-1185">Reference proteome</keyword>
<organism evidence="3 4">
    <name type="scientific">Sorlinia euscelidii</name>
    <dbReference type="NCBI Taxonomy" id="3081148"/>
    <lineage>
        <taxon>Bacteria</taxon>
        <taxon>Pseudomonadati</taxon>
        <taxon>Pseudomonadota</taxon>
        <taxon>Alphaproteobacteria</taxon>
        <taxon>Acetobacterales</taxon>
        <taxon>Acetobacteraceae</taxon>
        <taxon>Sorlinia</taxon>
    </lineage>
</organism>
<name>A0ABU7TZS8_9PROT</name>